<accession>A0A1I4J703</accession>
<dbReference type="EMBL" id="FOGN01000001">
    <property type="protein sequence ID" value="SER65477.1"/>
    <property type="molecule type" value="Genomic_DNA"/>
</dbReference>
<keyword evidence="4" id="KW-1185">Reference proteome</keyword>
<organism evidence="3 4">
    <name type="scientific">Halopseudomonas bauzanensis</name>
    <dbReference type="NCBI Taxonomy" id="653930"/>
    <lineage>
        <taxon>Bacteria</taxon>
        <taxon>Pseudomonadati</taxon>
        <taxon>Pseudomonadota</taxon>
        <taxon>Gammaproteobacteria</taxon>
        <taxon>Pseudomonadales</taxon>
        <taxon>Pseudomonadaceae</taxon>
        <taxon>Halopseudomonas</taxon>
    </lineage>
</organism>
<dbReference type="EMBL" id="FOUA01000001">
    <property type="protein sequence ID" value="SFL62330.1"/>
    <property type="molecule type" value="Genomic_DNA"/>
</dbReference>
<dbReference type="AlphaFoldDB" id="A0A1I4J703"/>
<protein>
    <submittedName>
        <fullName evidence="3">Uncharacterized protein</fullName>
    </submittedName>
</protein>
<evidence type="ECO:0000256" key="1">
    <source>
        <dbReference type="SAM" id="Phobius"/>
    </source>
</evidence>
<dbReference type="Proteomes" id="UP000186904">
    <property type="component" value="Unassembled WGS sequence"/>
</dbReference>
<feature type="transmembrane region" description="Helical" evidence="1">
    <location>
        <begin position="158"/>
        <end position="179"/>
    </location>
</feature>
<proteinExistence type="predicted"/>
<keyword evidence="1" id="KW-1133">Transmembrane helix</keyword>
<feature type="transmembrane region" description="Helical" evidence="1">
    <location>
        <begin position="221"/>
        <end position="237"/>
    </location>
</feature>
<feature type="transmembrane region" description="Helical" evidence="1">
    <location>
        <begin position="35"/>
        <end position="55"/>
    </location>
</feature>
<feature type="transmembrane region" description="Helical" evidence="1">
    <location>
        <begin position="243"/>
        <end position="262"/>
    </location>
</feature>
<feature type="transmembrane region" description="Helical" evidence="1">
    <location>
        <begin position="105"/>
        <end position="124"/>
    </location>
</feature>
<keyword evidence="1" id="KW-0812">Transmembrane</keyword>
<evidence type="ECO:0000313" key="4">
    <source>
        <dbReference type="Proteomes" id="UP000186599"/>
    </source>
</evidence>
<feature type="transmembrane region" description="Helical" evidence="1">
    <location>
        <begin position="75"/>
        <end position="93"/>
    </location>
</feature>
<name>A0A1I4J703_9GAMM</name>
<dbReference type="STRING" id="653930.SAMN05216589_1212"/>
<feature type="transmembrane region" description="Helical" evidence="1">
    <location>
        <begin position="393"/>
        <end position="409"/>
    </location>
</feature>
<reference evidence="4 5" key="1">
    <citation type="submission" date="2016-10" db="EMBL/GenBank/DDBJ databases">
        <authorList>
            <person name="de Groot N.N."/>
        </authorList>
    </citation>
    <scope>NUCLEOTIDE SEQUENCE [LARGE SCALE GENOMIC DNA]</scope>
    <source>
        <strain evidence="3 4">CGMCC 1.9095</strain>
        <strain evidence="2 5">DSM 22558</strain>
    </source>
</reference>
<feature type="transmembrane region" description="Helical" evidence="1">
    <location>
        <begin position="274"/>
        <end position="292"/>
    </location>
</feature>
<sequence length="410" mass="45756">MWDRKLILCSTLAGSGINFLLPILIFEYIGAEELAFWMAIRAGAQLALSVVPNPFNGLLYMQPATMTPAIRRSSVLISLGCWGIVSLGGWYAGRELFGKNEIGVVSAYLFFFLISGYAAVWLRVKMRSDLMLMTALVDAILSLVIIAAFLYYEELKSLYFLLVSFAVKDAVKVLLAMIYGQFMRCGEVVNSSRHKLVATLYSFKHVSRSFIQVYFQHGDRVIYPILFLPALAGQAALGSSFAMVSTMIASSAFSWALPYVASGGNKEQYLLNQWRAIMICIGVGFSTANVLMTELNGLISLLFDSFRLTRVVLYSFLLVSINGLTVLSLLLDFGRIRRPYFSIFIFLGSCASWLLMMVSEKQTELGTEAVISIGVSCSLLLFVIANWKYMKKLDFFLSWLMGCVAWVFIC</sequence>
<evidence type="ECO:0000313" key="5">
    <source>
        <dbReference type="Proteomes" id="UP000186904"/>
    </source>
</evidence>
<feature type="transmembrane region" description="Helical" evidence="1">
    <location>
        <begin position="312"/>
        <end position="333"/>
    </location>
</feature>
<gene>
    <name evidence="3" type="ORF">SAMN04487855_0414</name>
    <name evidence="2" type="ORF">SAMN05216589_1212</name>
</gene>
<feature type="transmembrane region" description="Helical" evidence="1">
    <location>
        <begin position="131"/>
        <end position="152"/>
    </location>
</feature>
<evidence type="ECO:0000313" key="3">
    <source>
        <dbReference type="EMBL" id="SFL62330.1"/>
    </source>
</evidence>
<keyword evidence="1" id="KW-0472">Membrane</keyword>
<dbReference type="RefSeq" id="WP_074778354.1">
    <property type="nucleotide sequence ID" value="NZ_FOGN01000001.1"/>
</dbReference>
<feature type="transmembrane region" description="Helical" evidence="1">
    <location>
        <begin position="365"/>
        <end position="386"/>
    </location>
</feature>
<dbReference type="Proteomes" id="UP000186599">
    <property type="component" value="Unassembled WGS sequence"/>
</dbReference>
<feature type="transmembrane region" description="Helical" evidence="1">
    <location>
        <begin position="340"/>
        <end position="359"/>
    </location>
</feature>
<feature type="transmembrane region" description="Helical" evidence="1">
    <location>
        <begin position="7"/>
        <end position="29"/>
    </location>
</feature>
<evidence type="ECO:0000313" key="2">
    <source>
        <dbReference type="EMBL" id="SER65477.1"/>
    </source>
</evidence>